<feature type="domain" description="Neurotransmitter-gated ion-channel transmembrane" evidence="23">
    <location>
        <begin position="655"/>
        <end position="860"/>
    </location>
</feature>
<evidence type="ECO:0000256" key="11">
    <source>
        <dbReference type="ARBA" id="ARBA00023180"/>
    </source>
</evidence>
<keyword evidence="3 21" id="KW-0812">Transmembrane</keyword>
<dbReference type="InterPro" id="IPR038050">
    <property type="entry name" value="Neuro_actylchol_rec"/>
</dbReference>
<evidence type="ECO:0000256" key="13">
    <source>
        <dbReference type="ARBA" id="ARBA00023286"/>
    </source>
</evidence>
<organism evidence="24 25">
    <name type="scientific">Xyrichtys novacula</name>
    <name type="common">Pearly razorfish</name>
    <name type="synonym">Hemipteronotus novacula</name>
    <dbReference type="NCBI Taxonomy" id="13765"/>
    <lineage>
        <taxon>Eukaryota</taxon>
        <taxon>Metazoa</taxon>
        <taxon>Chordata</taxon>
        <taxon>Craniata</taxon>
        <taxon>Vertebrata</taxon>
        <taxon>Euteleostomi</taxon>
        <taxon>Actinopterygii</taxon>
        <taxon>Neopterygii</taxon>
        <taxon>Teleostei</taxon>
        <taxon>Neoteleostei</taxon>
        <taxon>Acanthomorphata</taxon>
        <taxon>Eupercaria</taxon>
        <taxon>Labriformes</taxon>
        <taxon>Labridae</taxon>
        <taxon>Xyrichtys</taxon>
    </lineage>
</organism>
<dbReference type="EMBL" id="OY660864">
    <property type="protein sequence ID" value="CAJ1049943.1"/>
    <property type="molecule type" value="Genomic_DNA"/>
</dbReference>
<dbReference type="InterPro" id="IPR006201">
    <property type="entry name" value="Neur_channel"/>
</dbReference>
<dbReference type="CDD" id="cd19063">
    <property type="entry name" value="LGIC_TM_5-HT3"/>
    <property type="match status" value="2"/>
</dbReference>
<evidence type="ECO:0000256" key="7">
    <source>
        <dbReference type="ARBA" id="ARBA00023065"/>
    </source>
</evidence>
<dbReference type="PROSITE" id="PS00236">
    <property type="entry name" value="NEUROTR_ION_CHANNEL"/>
    <property type="match status" value="2"/>
</dbReference>
<evidence type="ECO:0000256" key="15">
    <source>
        <dbReference type="ARBA" id="ARBA00034104"/>
    </source>
</evidence>
<evidence type="ECO:0000256" key="3">
    <source>
        <dbReference type="ARBA" id="ARBA00022692"/>
    </source>
</evidence>
<gene>
    <name evidence="24" type="ORF">XNOV1_A036950</name>
</gene>
<dbReference type="InterPro" id="IPR049944">
    <property type="entry name" value="LGIC_TM_5-HT3"/>
</dbReference>
<keyword evidence="6" id="KW-0770">Synapse</keyword>
<evidence type="ECO:0000256" key="2">
    <source>
        <dbReference type="ARBA" id="ARBA00022475"/>
    </source>
</evidence>
<protein>
    <recommendedName>
        <fullName evidence="26">5-hydroxytryptamine receptor 3A-like</fullName>
    </recommendedName>
</protein>
<comment type="catalytic activity">
    <reaction evidence="17">
        <text>Na(+)(in) = Na(+)(out)</text>
        <dbReference type="Rhea" id="RHEA:34963"/>
        <dbReference type="ChEBI" id="CHEBI:29101"/>
    </reaction>
</comment>
<dbReference type="InterPro" id="IPR036719">
    <property type="entry name" value="Neuro-gated_channel_TM_sf"/>
</dbReference>
<feature type="region of interest" description="Disordered" evidence="20">
    <location>
        <begin position="369"/>
        <end position="437"/>
    </location>
</feature>
<evidence type="ECO:0000256" key="21">
    <source>
        <dbReference type="SAM" id="Phobius"/>
    </source>
</evidence>
<dbReference type="Gene3D" id="2.70.170.10">
    <property type="entry name" value="Neurotransmitter-gated ion-channel ligand-binding domain"/>
    <property type="match status" value="2"/>
</dbReference>
<dbReference type="Proteomes" id="UP001178508">
    <property type="component" value="Chromosome 1"/>
</dbReference>
<proteinExistence type="predicted"/>
<dbReference type="InterPro" id="IPR006029">
    <property type="entry name" value="Neurotrans-gated_channel_TM"/>
</dbReference>
<dbReference type="InterPro" id="IPR036734">
    <property type="entry name" value="Neur_chan_lig-bd_sf"/>
</dbReference>
<feature type="transmembrane region" description="Helical" evidence="21">
    <location>
        <begin position="648"/>
        <end position="667"/>
    </location>
</feature>
<dbReference type="FunFam" id="2.70.170.10:FF:000017">
    <property type="entry name" value="5-hydroxytryptamine receptor 3A"/>
    <property type="match status" value="1"/>
</dbReference>
<evidence type="ECO:0008006" key="26">
    <source>
        <dbReference type="Google" id="ProtNLM"/>
    </source>
</evidence>
<evidence type="ECO:0000256" key="8">
    <source>
        <dbReference type="ARBA" id="ARBA00023136"/>
    </source>
</evidence>
<evidence type="ECO:0000256" key="12">
    <source>
        <dbReference type="ARBA" id="ARBA00023257"/>
    </source>
</evidence>
<keyword evidence="5 21" id="KW-1133">Transmembrane helix</keyword>
<evidence type="ECO:0000256" key="19">
    <source>
        <dbReference type="ARBA" id="ARBA00037540"/>
    </source>
</evidence>
<feature type="domain" description="Neurotransmitter-gated ion-channel ligand-binding" evidence="22">
    <location>
        <begin position="460"/>
        <end position="652"/>
    </location>
</feature>
<feature type="transmembrane region" description="Helical" evidence="21">
    <location>
        <begin position="708"/>
        <end position="734"/>
    </location>
</feature>
<dbReference type="Pfam" id="PF02931">
    <property type="entry name" value="Neur_chan_LBD"/>
    <property type="match status" value="2"/>
</dbReference>
<keyword evidence="8 21" id="KW-0472">Membrane</keyword>
<feature type="domain" description="Neurotransmitter-gated ion-channel transmembrane" evidence="23">
    <location>
        <begin position="160"/>
        <end position="365"/>
    </location>
</feature>
<dbReference type="GO" id="GO:0045211">
    <property type="term" value="C:postsynaptic membrane"/>
    <property type="evidence" value="ECO:0007669"/>
    <property type="project" value="UniProtKB-SubCell"/>
</dbReference>
<dbReference type="SUPFAM" id="SSF63712">
    <property type="entry name" value="Nicotinic receptor ligand binding domain-like"/>
    <property type="match status" value="2"/>
</dbReference>
<feature type="region of interest" description="Disordered" evidence="20">
    <location>
        <begin position="292"/>
        <end position="317"/>
    </location>
</feature>
<evidence type="ECO:0000256" key="1">
    <source>
        <dbReference type="ARBA" id="ARBA00022448"/>
    </source>
</evidence>
<keyword evidence="11" id="KW-0325">Glycoprotein</keyword>
<evidence type="ECO:0000256" key="14">
    <source>
        <dbReference type="ARBA" id="ARBA00023303"/>
    </source>
</evidence>
<evidence type="ECO:0000313" key="25">
    <source>
        <dbReference type="Proteomes" id="UP001178508"/>
    </source>
</evidence>
<evidence type="ECO:0000256" key="16">
    <source>
        <dbReference type="ARBA" id="ARBA00034430"/>
    </source>
</evidence>
<evidence type="ECO:0000256" key="10">
    <source>
        <dbReference type="ARBA" id="ARBA00023170"/>
    </source>
</evidence>
<accession>A0AAV1EN03</accession>
<keyword evidence="12" id="KW-0628">Postsynaptic cell membrane</keyword>
<evidence type="ECO:0000256" key="20">
    <source>
        <dbReference type="SAM" id="MobiDB-lite"/>
    </source>
</evidence>
<evidence type="ECO:0000259" key="22">
    <source>
        <dbReference type="Pfam" id="PF02931"/>
    </source>
</evidence>
<keyword evidence="2" id="KW-1003">Cell membrane</keyword>
<dbReference type="AlphaFoldDB" id="A0AAV1EN03"/>
<comment type="subcellular location">
    <subcellularLocation>
        <location evidence="15">Postsynaptic cell membrane</location>
        <topology evidence="15">Multi-pass membrane protein</topology>
    </subcellularLocation>
</comment>
<dbReference type="GO" id="GO:0005230">
    <property type="term" value="F:extracellular ligand-gated monoatomic ion channel activity"/>
    <property type="evidence" value="ECO:0007669"/>
    <property type="project" value="InterPro"/>
</dbReference>
<comment type="catalytic activity">
    <reaction evidence="16">
        <text>K(+)(in) = K(+)(out)</text>
        <dbReference type="Rhea" id="RHEA:29463"/>
        <dbReference type="ChEBI" id="CHEBI:29103"/>
    </reaction>
</comment>
<feature type="domain" description="Neurotransmitter-gated ion-channel ligand-binding" evidence="22">
    <location>
        <begin position="3"/>
        <end position="151"/>
    </location>
</feature>
<evidence type="ECO:0000313" key="24">
    <source>
        <dbReference type="EMBL" id="CAJ1049943.1"/>
    </source>
</evidence>
<feature type="compositionally biased region" description="Polar residues" evidence="20">
    <location>
        <begin position="383"/>
        <end position="399"/>
    </location>
</feature>
<evidence type="ECO:0000256" key="18">
    <source>
        <dbReference type="ARBA" id="ARBA00036634"/>
    </source>
</evidence>
<reference evidence="24" key="1">
    <citation type="submission" date="2023-08" db="EMBL/GenBank/DDBJ databases">
        <authorList>
            <person name="Alioto T."/>
            <person name="Alioto T."/>
            <person name="Gomez Garrido J."/>
        </authorList>
    </citation>
    <scope>NUCLEOTIDE SEQUENCE</scope>
</reference>
<evidence type="ECO:0000259" key="23">
    <source>
        <dbReference type="Pfam" id="PF02932"/>
    </source>
</evidence>
<comment type="catalytic activity">
    <reaction evidence="18">
        <text>Ca(2+)(in) = Ca(2+)(out)</text>
        <dbReference type="Rhea" id="RHEA:29671"/>
        <dbReference type="ChEBI" id="CHEBI:29108"/>
    </reaction>
</comment>
<dbReference type="Gene3D" id="1.20.58.390">
    <property type="entry name" value="Neurotransmitter-gated ion-channel transmembrane domain"/>
    <property type="match status" value="2"/>
</dbReference>
<keyword evidence="14" id="KW-0407">Ion channel</keyword>
<dbReference type="InterPro" id="IPR018000">
    <property type="entry name" value="Neurotransmitter_ion_chnl_CS"/>
</dbReference>
<evidence type="ECO:0000256" key="5">
    <source>
        <dbReference type="ARBA" id="ARBA00022989"/>
    </source>
</evidence>
<dbReference type="PANTHER" id="PTHR18945">
    <property type="entry name" value="NEUROTRANSMITTER GATED ION CHANNEL"/>
    <property type="match status" value="1"/>
</dbReference>
<dbReference type="InterPro" id="IPR006202">
    <property type="entry name" value="Neur_chan_lig-bd"/>
</dbReference>
<feature type="transmembrane region" description="Helical" evidence="21">
    <location>
        <begin position="212"/>
        <end position="239"/>
    </location>
</feature>
<feature type="compositionally biased region" description="Polar residues" evidence="20">
    <location>
        <begin position="406"/>
        <end position="422"/>
    </location>
</feature>
<name>A0AAV1EN03_XYRNO</name>
<keyword evidence="4" id="KW-0732">Signal</keyword>
<evidence type="ECO:0000256" key="17">
    <source>
        <dbReference type="ARBA" id="ARBA00036239"/>
    </source>
</evidence>
<dbReference type="SUPFAM" id="SSF90112">
    <property type="entry name" value="Neurotransmitter-gated ion-channel transmembrane pore"/>
    <property type="match status" value="2"/>
</dbReference>
<evidence type="ECO:0000256" key="9">
    <source>
        <dbReference type="ARBA" id="ARBA00023157"/>
    </source>
</evidence>
<feature type="transmembrane region" description="Helical" evidence="21">
    <location>
        <begin position="153"/>
        <end position="176"/>
    </location>
</feature>
<keyword evidence="9" id="KW-1015">Disulfide bond</keyword>
<keyword evidence="10" id="KW-0675">Receptor</keyword>
<dbReference type="GO" id="GO:0004888">
    <property type="term" value="F:transmembrane signaling receptor activity"/>
    <property type="evidence" value="ECO:0007669"/>
    <property type="project" value="InterPro"/>
</dbReference>
<keyword evidence="13" id="KW-1071">Ligand-gated ion channel</keyword>
<keyword evidence="25" id="KW-1185">Reference proteome</keyword>
<dbReference type="Pfam" id="PF02932">
    <property type="entry name" value="Neur_chan_memb"/>
    <property type="match status" value="2"/>
</dbReference>
<dbReference type="FunFam" id="1.20.58.390:FF:000103">
    <property type="entry name" value="Si:ch211-256e16.10"/>
    <property type="match status" value="2"/>
</dbReference>
<sequence length="861" mass="98869">MWWRTDFISWDKSNFCGIGYVSVPSELLWKPDIIIEEMMERDRANQSPYLNIANDGTVVYRNGMVLVSTCRMQFYRFPLDTQVCHLTFKSITHFAQDLKIFHLNRDNDTTHDGMHAETEWGVTSITFESKNIRPFHFDLSVLICTITMKRRSVLYVVNFILPILFFLGLDLASFLISENRGEKLGFKVTVLLAITVMQLILNDILPSSSDSIPLIAVYCVGVFGMMMLSLLETILVMYLQDKDNVSPDKDQNQSDNFGDKRGETLSCFQGINKSISCVRLFNVSPTEMPSELVPSELLPLEKEGSRSQLTEESPDSEKIYSELSEVLKALTQLLGSKKEEVELGYWTRMTRRIDRIYFIIYIITASGSTDESSNHSYYEESYDQQSTPGGSTNVSSNHSSYEESYDQQSTQGGSTNVSSNHSSYEESYDQQSTQDQNSSDCSYINLLNHLNLTDKVKFSMTRPTRNHSVPTEVYLFVHLYAILDVSEKEQKFVAYIWIYMWWHNDFISWDKSNFCDIYAVAVPSELLWKPDIIIEEMTEKDRANKTPYLKIYSYGDVVYKKGMVMVSTCRMQFYRFPLDTQVCHLTFKSITLYDHELKIDLEGSKKTFHDEKVHAETKAETDWSLKNMSCHKKEHQHICTITMERQSVLYVVNFILPILFFLGLDLASFLISESRGEKLSFKVTVLLAITVMQLILNDILPSSSDGIPLIAVYCVGVFGMMMLSLLETILVMYLMDKDNVSSDKDQNLCDHCGDKRGETLSCFQGINKSVSCVRIFNVSPAEMPSELVPSELLPLEKEGSRSQLTEESHDSEKIYSELSEVLKALTQLLGSKKEEVELGYWTRMTRRIDRIYFIIYIITLL</sequence>
<evidence type="ECO:0000256" key="6">
    <source>
        <dbReference type="ARBA" id="ARBA00023018"/>
    </source>
</evidence>
<evidence type="ECO:0000256" key="4">
    <source>
        <dbReference type="ARBA" id="ARBA00022729"/>
    </source>
</evidence>
<comment type="function">
    <text evidence="19">Forms serotonin (5-hydroxytryptamine/5-HT3)-activated cation-selective channel complexes, which when activated cause fast, depolarizing responses in neurons.</text>
</comment>
<keyword evidence="7" id="KW-0406">Ion transport</keyword>
<keyword evidence="1" id="KW-0813">Transport</keyword>